<reference evidence="4 5" key="1">
    <citation type="journal article" date="2019" name="Nat. Med.">
        <title>A library of human gut bacterial isolates paired with longitudinal multiomics data enables mechanistic microbiome research.</title>
        <authorList>
            <person name="Poyet M."/>
            <person name="Groussin M."/>
            <person name="Gibbons S.M."/>
            <person name="Avila-Pacheco J."/>
            <person name="Jiang X."/>
            <person name="Kearney S.M."/>
            <person name="Perrotta A.R."/>
            <person name="Berdy B."/>
            <person name="Zhao S."/>
            <person name="Lieberman T.D."/>
            <person name="Swanson P.K."/>
            <person name="Smith M."/>
            <person name="Roesemann S."/>
            <person name="Alexander J.E."/>
            <person name="Rich S.A."/>
            <person name="Livny J."/>
            <person name="Vlamakis H."/>
            <person name="Clish C."/>
            <person name="Bullock K."/>
            <person name="Deik A."/>
            <person name="Scott J."/>
            <person name="Pierce K.A."/>
            <person name="Xavier R.J."/>
            <person name="Alm E.J."/>
        </authorList>
    </citation>
    <scope>NUCLEOTIDE SEQUENCE [LARGE SCALE GENOMIC DNA]</scope>
    <source>
        <strain evidence="4 5">BIOML-A1</strain>
    </source>
</reference>
<dbReference type="PIRSF" id="PIRSF033722">
    <property type="entry name" value="DnaD_CA_C3587_prd"/>
    <property type="match status" value="1"/>
</dbReference>
<accession>A0A6L8SYW4</accession>
<dbReference type="NCBIfam" id="TIGR01446">
    <property type="entry name" value="DnaD_dom"/>
    <property type="match status" value="2"/>
</dbReference>
<gene>
    <name evidence="4" type="ORF">GT728_01070</name>
</gene>
<dbReference type="AlphaFoldDB" id="A0A6L8SYW4"/>
<feature type="compositionally biased region" description="Polar residues" evidence="2">
    <location>
        <begin position="104"/>
        <end position="135"/>
    </location>
</feature>
<protein>
    <submittedName>
        <fullName evidence="4">DnaD domain protein</fullName>
    </submittedName>
</protein>
<comment type="caution">
    <text evidence="4">The sequence shown here is derived from an EMBL/GenBank/DDBJ whole genome shotgun (WGS) entry which is preliminary data.</text>
</comment>
<dbReference type="InterPro" id="IPR034829">
    <property type="entry name" value="DnaD-like_sf"/>
</dbReference>
<feature type="region of interest" description="Disordered" evidence="2">
    <location>
        <begin position="319"/>
        <end position="338"/>
    </location>
</feature>
<proteinExistence type="inferred from homology"/>
<dbReference type="Proteomes" id="UP000477285">
    <property type="component" value="Unassembled WGS sequence"/>
</dbReference>
<dbReference type="PANTHER" id="PTHR37293">
    <property type="entry name" value="PHAGE REPLICATION PROTEIN-RELATED"/>
    <property type="match status" value="1"/>
</dbReference>
<evidence type="ECO:0000313" key="4">
    <source>
        <dbReference type="EMBL" id="MZL31822.1"/>
    </source>
</evidence>
<dbReference type="Gene3D" id="1.10.10.630">
    <property type="entry name" value="DnaD domain-like"/>
    <property type="match status" value="2"/>
</dbReference>
<evidence type="ECO:0000256" key="2">
    <source>
        <dbReference type="SAM" id="MobiDB-lite"/>
    </source>
</evidence>
<comment type="similarity">
    <text evidence="1">Belongs to the DnaB/DnaD family.</text>
</comment>
<evidence type="ECO:0000313" key="5">
    <source>
        <dbReference type="Proteomes" id="UP000477285"/>
    </source>
</evidence>
<sequence>MAMITLQNSRNAEVTVLTNNFIDNYMPGANGEFVKVYIYLLRLLSDTSVPFSLEQMADHFFCTERDIIRALKYWEKEKLLTLTYRNNEDIADIILNVPPVKSAASDTPVSTAPVTKTETRTSSAPAQPVKQTTNSATALSPDRVKELKQNDEIVQLLYIAEQYLGKTLTPTEMKKILFFYDELKFSPDLIEYLIEYSVSRGHKSMRYIETVALAWADEGITTVTMAKETNSRYAKEYFTIFKSMGISGRNPVDTEISLMNTWLNDYGFTMDIIQEACSRTVLSTGQPSFQYADKILSGWKDKNVRTLADVRLLDAQHQRQKLEKNTQRKAASKPAASNRFNNFHQRQYDFNEYEKKLLNQ</sequence>
<organism evidence="4 5">
    <name type="scientific">Blautia wexlerae</name>
    <dbReference type="NCBI Taxonomy" id="418240"/>
    <lineage>
        <taxon>Bacteria</taxon>
        <taxon>Bacillati</taxon>
        <taxon>Bacillota</taxon>
        <taxon>Clostridia</taxon>
        <taxon>Lachnospirales</taxon>
        <taxon>Lachnospiraceae</taxon>
        <taxon>Blautia</taxon>
    </lineage>
</organism>
<dbReference type="Pfam" id="PF07261">
    <property type="entry name" value="DnaB_2"/>
    <property type="match status" value="2"/>
</dbReference>
<dbReference type="InterPro" id="IPR006343">
    <property type="entry name" value="DnaB/C_C"/>
</dbReference>
<dbReference type="RefSeq" id="WP_128867720.1">
    <property type="nucleotide sequence ID" value="NZ_JADNFN010000004.1"/>
</dbReference>
<dbReference type="InterPro" id="IPR053162">
    <property type="entry name" value="DnaD"/>
</dbReference>
<name>A0A6L8SYW4_9FIRM</name>
<evidence type="ECO:0000256" key="1">
    <source>
        <dbReference type="ARBA" id="ARBA00093462"/>
    </source>
</evidence>
<dbReference type="InterPro" id="IPR017019">
    <property type="entry name" value="DNA_replication_prd_bac"/>
</dbReference>
<dbReference type="EMBL" id="WWVQ01000002">
    <property type="protein sequence ID" value="MZL31822.1"/>
    <property type="molecule type" value="Genomic_DNA"/>
</dbReference>
<feature type="region of interest" description="Disordered" evidence="2">
    <location>
        <begin position="103"/>
        <end position="135"/>
    </location>
</feature>
<feature type="domain" description="DnaB/C C-terminal" evidence="3">
    <location>
        <begin position="248"/>
        <end position="311"/>
    </location>
</feature>
<dbReference type="SUPFAM" id="SSF158499">
    <property type="entry name" value="DnaD domain-like"/>
    <property type="match status" value="2"/>
</dbReference>
<dbReference type="PANTHER" id="PTHR37293:SF5">
    <property type="entry name" value="DNA REPLICATION PROTEIN"/>
    <property type="match status" value="1"/>
</dbReference>
<evidence type="ECO:0000259" key="3">
    <source>
        <dbReference type="Pfam" id="PF07261"/>
    </source>
</evidence>
<feature type="domain" description="DnaB/C C-terminal" evidence="3">
    <location>
        <begin position="159"/>
        <end position="228"/>
    </location>
</feature>